<name>A0ABW8RBT3_9BACI</name>
<proteinExistence type="predicted"/>
<dbReference type="PANTHER" id="PTHR43839:SF3">
    <property type="entry name" value="OLIGOPEPTIDE ABC TRANSPORTER, PERMEASE PROTEIN"/>
    <property type="match status" value="1"/>
</dbReference>
<organism evidence="8 9">
    <name type="scientific">Bacillus salipaludis</name>
    <dbReference type="NCBI Taxonomy" id="2547811"/>
    <lineage>
        <taxon>Bacteria</taxon>
        <taxon>Bacillati</taxon>
        <taxon>Bacillota</taxon>
        <taxon>Bacilli</taxon>
        <taxon>Bacillales</taxon>
        <taxon>Bacillaceae</taxon>
        <taxon>Bacillus</taxon>
    </lineage>
</organism>
<dbReference type="Gene3D" id="1.10.3720.10">
    <property type="entry name" value="MetI-like"/>
    <property type="match status" value="1"/>
</dbReference>
<feature type="transmembrane region" description="Helical" evidence="6">
    <location>
        <begin position="119"/>
        <end position="140"/>
    </location>
</feature>
<comment type="subcellular location">
    <subcellularLocation>
        <location evidence="1">Membrane</location>
        <topology evidence="1">Multi-pass membrane protein</topology>
    </subcellularLocation>
</comment>
<feature type="transmembrane region" description="Helical" evidence="6">
    <location>
        <begin position="82"/>
        <end position="107"/>
    </location>
</feature>
<dbReference type="InterPro" id="IPR035906">
    <property type="entry name" value="MetI-like_sf"/>
</dbReference>
<dbReference type="SUPFAM" id="SSF161098">
    <property type="entry name" value="MetI-like"/>
    <property type="match status" value="1"/>
</dbReference>
<protein>
    <recommendedName>
        <fullName evidence="7">ABC transmembrane type-1 domain-containing protein</fullName>
    </recommendedName>
</protein>
<feature type="transmembrane region" description="Helical" evidence="6">
    <location>
        <begin position="9"/>
        <end position="29"/>
    </location>
</feature>
<sequence>MKWLTYKKTIVGLTILTILLGLSFLYPLYGPKDFNSVRFLYDEKGNFLGVPPFPPSSHYLLGSDRNGADILFMMIYGGKFTILMAVGVTFLRLVIGGLVGVVFSLWLNRLLPIVKDFLLVFRMIPAIIIALPLMSKAWVIGSEETIYSILFYQMLVLALVGIPSVLLTTTEIIDHLKKESFMQSSYLMGANHFHVLKTQLKPFLTSYGIVIALQHLISALSLIMFFGAFGFYIGGISAEEVRGLEIPYSFTKEWAGLIGQNYLEFNRAPYIILAPLLAYFFIIIIINMIKKELETSMDLNHLGFHLKKKKKPCRNSERNNMRIKDVEYSLQEKAR</sequence>
<keyword evidence="3 6" id="KW-0812">Transmembrane</keyword>
<evidence type="ECO:0000256" key="4">
    <source>
        <dbReference type="ARBA" id="ARBA00022989"/>
    </source>
</evidence>
<feature type="domain" description="ABC transmembrane type-1" evidence="7">
    <location>
        <begin position="78"/>
        <end position="290"/>
    </location>
</feature>
<gene>
    <name evidence="8" type="ORF">ACJEBI_05370</name>
</gene>
<dbReference type="CDD" id="cd06261">
    <property type="entry name" value="TM_PBP2"/>
    <property type="match status" value="1"/>
</dbReference>
<dbReference type="PROSITE" id="PS50928">
    <property type="entry name" value="ABC_TM1"/>
    <property type="match status" value="1"/>
</dbReference>
<evidence type="ECO:0000256" key="6">
    <source>
        <dbReference type="SAM" id="Phobius"/>
    </source>
</evidence>
<dbReference type="PANTHER" id="PTHR43839">
    <property type="entry name" value="OPPC IN A BINDING PROTEIN-DEPENDENT TRANSPORT SYSTEM"/>
    <property type="match status" value="1"/>
</dbReference>
<keyword evidence="4 6" id="KW-1133">Transmembrane helix</keyword>
<evidence type="ECO:0000256" key="1">
    <source>
        <dbReference type="ARBA" id="ARBA00004141"/>
    </source>
</evidence>
<feature type="transmembrane region" description="Helical" evidence="6">
    <location>
        <begin position="207"/>
        <end position="233"/>
    </location>
</feature>
<evidence type="ECO:0000256" key="3">
    <source>
        <dbReference type="ARBA" id="ARBA00022692"/>
    </source>
</evidence>
<keyword evidence="2" id="KW-0813">Transport</keyword>
<dbReference type="InterPro" id="IPR000515">
    <property type="entry name" value="MetI-like"/>
</dbReference>
<keyword evidence="9" id="KW-1185">Reference proteome</keyword>
<evidence type="ECO:0000259" key="7">
    <source>
        <dbReference type="PROSITE" id="PS50928"/>
    </source>
</evidence>
<evidence type="ECO:0000256" key="5">
    <source>
        <dbReference type="ARBA" id="ARBA00023136"/>
    </source>
</evidence>
<dbReference type="EMBL" id="JBJHQH010000003">
    <property type="protein sequence ID" value="MFK9090910.1"/>
    <property type="molecule type" value="Genomic_DNA"/>
</dbReference>
<evidence type="ECO:0000313" key="8">
    <source>
        <dbReference type="EMBL" id="MFK9090910.1"/>
    </source>
</evidence>
<evidence type="ECO:0000256" key="2">
    <source>
        <dbReference type="ARBA" id="ARBA00022448"/>
    </source>
</evidence>
<evidence type="ECO:0000313" key="9">
    <source>
        <dbReference type="Proteomes" id="UP001623041"/>
    </source>
</evidence>
<accession>A0ABW8RBT3</accession>
<dbReference type="RefSeq" id="WP_406579596.1">
    <property type="nucleotide sequence ID" value="NZ_JBJHQH010000003.1"/>
</dbReference>
<feature type="transmembrane region" description="Helical" evidence="6">
    <location>
        <begin position="146"/>
        <end position="168"/>
    </location>
</feature>
<reference evidence="8 9" key="1">
    <citation type="submission" date="2024-11" db="EMBL/GenBank/DDBJ databases">
        <authorList>
            <person name="Lucas J.A."/>
        </authorList>
    </citation>
    <scope>NUCLEOTIDE SEQUENCE [LARGE SCALE GENOMIC DNA]</scope>
    <source>
        <strain evidence="8 9">Z 5.4</strain>
    </source>
</reference>
<dbReference type="Proteomes" id="UP001623041">
    <property type="component" value="Unassembled WGS sequence"/>
</dbReference>
<keyword evidence="5 6" id="KW-0472">Membrane</keyword>
<comment type="caution">
    <text evidence="8">The sequence shown here is derived from an EMBL/GenBank/DDBJ whole genome shotgun (WGS) entry which is preliminary data.</text>
</comment>
<feature type="transmembrane region" description="Helical" evidence="6">
    <location>
        <begin position="270"/>
        <end position="289"/>
    </location>
</feature>